<dbReference type="EMBL" id="DSYZ01000001">
    <property type="protein sequence ID" value="HGT82118.1"/>
    <property type="molecule type" value="Genomic_DNA"/>
</dbReference>
<evidence type="ECO:0000313" key="12">
    <source>
        <dbReference type="EMBL" id="HGT82118.1"/>
    </source>
</evidence>
<dbReference type="EC" id="2.7.7.67" evidence="11"/>
<dbReference type="HAMAP" id="MF_01117">
    <property type="entry name" value="CDP_archaeol_synth"/>
    <property type="match status" value="1"/>
</dbReference>
<keyword evidence="8 11" id="KW-0472">Membrane</keyword>
<feature type="transmembrane region" description="Helical" evidence="11">
    <location>
        <begin position="49"/>
        <end position="67"/>
    </location>
</feature>
<keyword evidence="12" id="KW-0548">Nucleotidyltransferase</keyword>
<dbReference type="PANTHER" id="PTHR39650">
    <property type="entry name" value="CDP-ARCHAEOL SYNTHASE"/>
    <property type="match status" value="1"/>
</dbReference>
<comment type="cofactor">
    <cofactor evidence="11">
        <name>Mg(2+)</name>
        <dbReference type="ChEBI" id="CHEBI:18420"/>
    </cofactor>
</comment>
<accession>A0A7J3M065</accession>
<evidence type="ECO:0000256" key="11">
    <source>
        <dbReference type="HAMAP-Rule" id="MF_01117"/>
    </source>
</evidence>
<dbReference type="PANTHER" id="PTHR39650:SF1">
    <property type="entry name" value="CDP-ARCHAEOL SYNTHASE"/>
    <property type="match status" value="1"/>
</dbReference>
<protein>
    <recommendedName>
        <fullName evidence="11">CDP-archaeol synthase</fullName>
        <ecNumber evidence="11">2.7.7.67</ecNumber>
    </recommendedName>
    <alternativeName>
        <fullName evidence="11">CDP-2,3-bis-(O-geranylgeranyl)-sn-glycerol synthase</fullName>
    </alternativeName>
</protein>
<comment type="similarity">
    <text evidence="11">Belongs to the CDP-archaeol synthase family.</text>
</comment>
<dbReference type="GO" id="GO:0005886">
    <property type="term" value="C:plasma membrane"/>
    <property type="evidence" value="ECO:0007669"/>
    <property type="project" value="UniProtKB-SubCell"/>
</dbReference>
<dbReference type="InterPro" id="IPR032690">
    <property type="entry name" value="CarS"/>
</dbReference>
<keyword evidence="10 11" id="KW-1208">Phospholipid metabolism</keyword>
<keyword evidence="4 11" id="KW-0812">Transmembrane</keyword>
<dbReference type="AlphaFoldDB" id="A0A7J3M065"/>
<keyword evidence="7 11" id="KW-0443">Lipid metabolism</keyword>
<dbReference type="InterPro" id="IPR002726">
    <property type="entry name" value="CarS_archaea"/>
</dbReference>
<feature type="transmembrane region" description="Helical" evidence="11">
    <location>
        <begin position="87"/>
        <end position="108"/>
    </location>
</feature>
<feature type="transmembrane region" description="Helical" evidence="11">
    <location>
        <begin position="6"/>
        <end position="28"/>
    </location>
</feature>
<proteinExistence type="inferred from homology"/>
<evidence type="ECO:0000256" key="2">
    <source>
        <dbReference type="ARBA" id="ARBA00022516"/>
    </source>
</evidence>
<dbReference type="NCBIfam" id="NF003114">
    <property type="entry name" value="PRK04032.1"/>
    <property type="match status" value="1"/>
</dbReference>
<feature type="transmembrane region" description="Helical" evidence="11">
    <location>
        <begin position="145"/>
        <end position="170"/>
    </location>
</feature>
<evidence type="ECO:0000256" key="8">
    <source>
        <dbReference type="ARBA" id="ARBA00023136"/>
    </source>
</evidence>
<dbReference type="GO" id="GO:0043338">
    <property type="term" value="F:CDP-2,3-bis-(O-geranylgeranyl)-sn-glycerol synthase activity"/>
    <property type="evidence" value="ECO:0007669"/>
    <property type="project" value="UniProtKB-EC"/>
</dbReference>
<keyword evidence="9 11" id="KW-0594">Phospholipid biosynthesis</keyword>
<evidence type="ECO:0000256" key="5">
    <source>
        <dbReference type="ARBA" id="ARBA00022842"/>
    </source>
</evidence>
<comment type="subcellular location">
    <subcellularLocation>
        <location evidence="11">Cell membrane</location>
        <topology evidence="11">Multi-pass membrane protein</topology>
    </subcellularLocation>
</comment>
<evidence type="ECO:0000256" key="4">
    <source>
        <dbReference type="ARBA" id="ARBA00022692"/>
    </source>
</evidence>
<evidence type="ECO:0000256" key="10">
    <source>
        <dbReference type="ARBA" id="ARBA00023264"/>
    </source>
</evidence>
<keyword evidence="1 11" id="KW-1003">Cell membrane</keyword>
<reference evidence="12" key="1">
    <citation type="journal article" date="2020" name="mSystems">
        <title>Genome- and Community-Level Interaction Insights into Carbon Utilization and Element Cycling Functions of Hydrothermarchaeota in Hydrothermal Sediment.</title>
        <authorList>
            <person name="Zhou Z."/>
            <person name="Liu Y."/>
            <person name="Xu W."/>
            <person name="Pan J."/>
            <person name="Luo Z.H."/>
            <person name="Li M."/>
        </authorList>
    </citation>
    <scope>NUCLEOTIDE SEQUENCE [LARGE SCALE GENOMIC DNA]</scope>
    <source>
        <strain evidence="12">SpSt-587</strain>
    </source>
</reference>
<evidence type="ECO:0000256" key="1">
    <source>
        <dbReference type="ARBA" id="ARBA00022475"/>
    </source>
</evidence>
<dbReference type="UniPathway" id="UPA00940"/>
<name>A0A7J3M065_ARCFL</name>
<evidence type="ECO:0000256" key="9">
    <source>
        <dbReference type="ARBA" id="ARBA00023209"/>
    </source>
</evidence>
<organism evidence="12">
    <name type="scientific">Archaeoglobus fulgidus</name>
    <dbReference type="NCBI Taxonomy" id="2234"/>
    <lineage>
        <taxon>Archaea</taxon>
        <taxon>Methanobacteriati</taxon>
        <taxon>Methanobacteriota</taxon>
        <taxon>Archaeoglobi</taxon>
        <taxon>Archaeoglobales</taxon>
        <taxon>Archaeoglobaceae</taxon>
        <taxon>Archaeoglobus</taxon>
    </lineage>
</organism>
<comment type="catalytic activity">
    <reaction evidence="11">
        <text>2,3-bis-O-(geranylgeranyl)-sn-glycerol 1-phosphate + CTP + H(+) = CDP-2,3-bis-O-(geranylgeranyl)-sn-glycerol + diphosphate</text>
        <dbReference type="Rhea" id="RHEA:25690"/>
        <dbReference type="ChEBI" id="CHEBI:15378"/>
        <dbReference type="ChEBI" id="CHEBI:33019"/>
        <dbReference type="ChEBI" id="CHEBI:37563"/>
        <dbReference type="ChEBI" id="CHEBI:58837"/>
        <dbReference type="ChEBI" id="CHEBI:58838"/>
        <dbReference type="EC" id="2.7.7.67"/>
    </reaction>
</comment>
<evidence type="ECO:0000256" key="3">
    <source>
        <dbReference type="ARBA" id="ARBA00022679"/>
    </source>
</evidence>
<dbReference type="Pfam" id="PF01864">
    <property type="entry name" value="CarS-like"/>
    <property type="match status" value="1"/>
</dbReference>
<dbReference type="GO" id="GO:0046474">
    <property type="term" value="P:glycerophospholipid biosynthetic process"/>
    <property type="evidence" value="ECO:0007669"/>
    <property type="project" value="UniProtKB-UniRule"/>
</dbReference>
<evidence type="ECO:0000256" key="7">
    <source>
        <dbReference type="ARBA" id="ARBA00023098"/>
    </source>
</evidence>
<keyword evidence="2 11" id="KW-0444">Lipid biosynthesis</keyword>
<comment type="caution">
    <text evidence="12">The sequence shown here is derived from an EMBL/GenBank/DDBJ whole genome shotgun (WGS) entry which is preliminary data.</text>
</comment>
<comment type="function">
    <text evidence="11">Catalyzes the formation of CDP-2,3-bis-(O-geranylgeranyl)-sn-glycerol (CDP-archaeol) from 2,3-bis-(O-geranylgeranyl)-sn-glycerol 1-phosphate (DGGGP) and CTP. This reaction is the third ether-bond-formation step in the biosynthesis of archaeal membrane lipids.</text>
</comment>
<keyword evidence="5 11" id="KW-0460">Magnesium</keyword>
<keyword evidence="6 11" id="KW-1133">Transmembrane helix</keyword>
<comment type="pathway">
    <text evidence="11">Membrane lipid metabolism; glycerophospholipid metabolism.</text>
</comment>
<sequence>MLDVIARTIWLLLPAYIPNNFAVILGGVKPMDFGKNFFDGKRILGEGKTFSGFFGGILGGIFIANLQRILENVFGVFIFSSMNYFEFFSLALALAFGAMFGDLVGSFVKRRFNFKRGESFPVLDQISFLVFAIAIASLTPAFWKLFSIVEIAIAFIITPPLHVVVNFMAFKLKLKEVPW</sequence>
<evidence type="ECO:0000256" key="6">
    <source>
        <dbReference type="ARBA" id="ARBA00022989"/>
    </source>
</evidence>
<gene>
    <name evidence="11" type="primary">carS</name>
    <name evidence="12" type="ORF">ENT52_00040</name>
</gene>
<feature type="transmembrane region" description="Helical" evidence="11">
    <location>
        <begin position="120"/>
        <end position="139"/>
    </location>
</feature>
<keyword evidence="3 11" id="KW-0808">Transferase</keyword>